<gene>
    <name evidence="1" type="ORF">IV68_GL000502</name>
</gene>
<name>A0A0R2G4G9_9LACO</name>
<dbReference type="STRING" id="1123500.GCA_000420365_00937"/>
<dbReference type="PATRIC" id="fig|1123500.6.peg.505"/>
<sequence length="319" mass="35809">MHFSKETLALLDQVNQLYPGSIVLRGSGEDSGILKHDQVSTSMLGPRMAIEVNDLTAADVLATDELLHIMLSLNGYPQLFFQLAVEKDESLTEQMMVMTSYLYQPVIHSIIYREQAKHGQLTGKVIQAYLRGVADTLEPEQGDDMAQAALRVMVLLDARVFLAAAEAESDGKHLEASYPLAWQAAGRLYQTMDSENITDPFTMHRAIEAVFSGFDEQMADWKLPLLNAKEFVTVTPVLSQRQLRLKVNQVFDIKHVPFTVRDTNQAAYVGLNKADKQNSFVLPTPDGEQQAFFLAFYQMTVQDLFAQLKQPYTVRESKA</sequence>
<dbReference type="AlphaFoldDB" id="A0A0R2G4G9"/>
<evidence type="ECO:0000313" key="2">
    <source>
        <dbReference type="Proteomes" id="UP000051296"/>
    </source>
</evidence>
<organism evidence="1 2">
    <name type="scientific">Weissella halotolerans DSM 20190</name>
    <dbReference type="NCBI Taxonomy" id="1123500"/>
    <lineage>
        <taxon>Bacteria</taxon>
        <taxon>Bacillati</taxon>
        <taxon>Bacillota</taxon>
        <taxon>Bacilli</taxon>
        <taxon>Lactobacillales</taxon>
        <taxon>Lactobacillaceae</taxon>
        <taxon>Weissella</taxon>
    </lineage>
</organism>
<dbReference type="OrthoDB" id="2246846at2"/>
<reference evidence="1 2" key="1">
    <citation type="journal article" date="2015" name="Genome Announc.">
        <title>Expanding the biotechnology potential of lactobacilli through comparative genomics of 213 strains and associated genera.</title>
        <authorList>
            <person name="Sun Z."/>
            <person name="Harris H.M."/>
            <person name="McCann A."/>
            <person name="Guo C."/>
            <person name="Argimon S."/>
            <person name="Zhang W."/>
            <person name="Yang X."/>
            <person name="Jeffery I.B."/>
            <person name="Cooney J.C."/>
            <person name="Kagawa T.F."/>
            <person name="Liu W."/>
            <person name="Song Y."/>
            <person name="Salvetti E."/>
            <person name="Wrobel A."/>
            <person name="Rasinkangas P."/>
            <person name="Parkhill J."/>
            <person name="Rea M.C."/>
            <person name="O'Sullivan O."/>
            <person name="Ritari J."/>
            <person name="Douillard F.P."/>
            <person name="Paul Ross R."/>
            <person name="Yang R."/>
            <person name="Briner A.E."/>
            <person name="Felis G.E."/>
            <person name="de Vos W.M."/>
            <person name="Barrangou R."/>
            <person name="Klaenhammer T.R."/>
            <person name="Caufield P.W."/>
            <person name="Cui Y."/>
            <person name="Zhang H."/>
            <person name="O'Toole P.W."/>
        </authorList>
    </citation>
    <scope>NUCLEOTIDE SEQUENCE [LARGE SCALE GENOMIC DNA]</scope>
    <source>
        <strain evidence="1 2">DSM 20190</strain>
    </source>
</reference>
<dbReference type="eggNOG" id="ENOG502ZU5A">
    <property type="taxonomic scope" value="Bacteria"/>
</dbReference>
<comment type="caution">
    <text evidence="1">The sequence shown here is derived from an EMBL/GenBank/DDBJ whole genome shotgun (WGS) entry which is preliminary data.</text>
</comment>
<dbReference type="RefSeq" id="WP_022791695.1">
    <property type="nucleotide sequence ID" value="NZ_ATUU01000002.1"/>
</dbReference>
<proteinExistence type="predicted"/>
<keyword evidence="2" id="KW-1185">Reference proteome</keyword>
<dbReference type="EMBL" id="JQAX01000002">
    <property type="protein sequence ID" value="KRN32154.1"/>
    <property type="molecule type" value="Genomic_DNA"/>
</dbReference>
<dbReference type="InParanoid" id="A0A0R2G4G9"/>
<accession>A0A0R2G4G9</accession>
<evidence type="ECO:0000313" key="1">
    <source>
        <dbReference type="EMBL" id="KRN32154.1"/>
    </source>
</evidence>
<protein>
    <recommendedName>
        <fullName evidence="3">IpaB EvcA family protein</fullName>
    </recommendedName>
</protein>
<dbReference type="Proteomes" id="UP000051296">
    <property type="component" value="Unassembled WGS sequence"/>
</dbReference>
<evidence type="ECO:0008006" key="3">
    <source>
        <dbReference type="Google" id="ProtNLM"/>
    </source>
</evidence>